<evidence type="ECO:0000256" key="13">
    <source>
        <dbReference type="PIRSR" id="PIRSR601842-2"/>
    </source>
</evidence>
<dbReference type="OrthoDB" id="3227768at2759"/>
<dbReference type="InterPro" id="IPR001842">
    <property type="entry name" value="Peptidase_M36"/>
</dbReference>
<gene>
    <name evidence="16" type="ORF">BO71DRAFT_413944</name>
</gene>
<evidence type="ECO:0000313" key="16">
    <source>
        <dbReference type="EMBL" id="PYH88615.1"/>
    </source>
</evidence>
<dbReference type="Gene3D" id="3.10.170.10">
    <property type="match status" value="1"/>
</dbReference>
<keyword evidence="4 14" id="KW-0964">Secreted</keyword>
<dbReference type="PANTHER" id="PTHR33478:SF1">
    <property type="entry name" value="EXTRACELLULAR METALLOPROTEINASE MEP"/>
    <property type="match status" value="1"/>
</dbReference>
<evidence type="ECO:0000256" key="5">
    <source>
        <dbReference type="ARBA" id="ARBA00022670"/>
    </source>
</evidence>
<dbReference type="EMBL" id="KZ826077">
    <property type="protein sequence ID" value="PYH88615.1"/>
    <property type="molecule type" value="Genomic_DNA"/>
</dbReference>
<dbReference type="SUPFAM" id="SSF55486">
    <property type="entry name" value="Metalloproteases ('zincins'), catalytic domain"/>
    <property type="match status" value="1"/>
</dbReference>
<keyword evidence="8 14" id="KW-0378">Hydrolase</keyword>
<dbReference type="GO" id="GO:0008270">
    <property type="term" value="F:zinc ion binding"/>
    <property type="evidence" value="ECO:0007669"/>
    <property type="project" value="InterPro"/>
</dbReference>
<dbReference type="InterPro" id="IPR027268">
    <property type="entry name" value="Peptidase_M4/M1_CTD_sf"/>
</dbReference>
<comment type="cofactor">
    <cofactor evidence="13">
        <name>Zn(2+)</name>
        <dbReference type="ChEBI" id="CHEBI:29105"/>
    </cofactor>
    <text evidence="13">Binds 1 zinc ion per subunit.</text>
</comment>
<organism evidence="16 17">
    <name type="scientific">Aspergillus ellipticus CBS 707.79</name>
    <dbReference type="NCBI Taxonomy" id="1448320"/>
    <lineage>
        <taxon>Eukaryota</taxon>
        <taxon>Fungi</taxon>
        <taxon>Dikarya</taxon>
        <taxon>Ascomycota</taxon>
        <taxon>Pezizomycotina</taxon>
        <taxon>Eurotiomycetes</taxon>
        <taxon>Eurotiomycetidae</taxon>
        <taxon>Eurotiales</taxon>
        <taxon>Aspergillaceae</taxon>
        <taxon>Aspergillus</taxon>
        <taxon>Aspergillus subgen. Circumdati</taxon>
    </lineage>
</organism>
<feature type="binding site" evidence="13">
    <location>
        <position position="455"/>
    </location>
    <ligand>
        <name>Zn(2+)</name>
        <dbReference type="ChEBI" id="CHEBI:29105"/>
        <note>catalytic</note>
    </ligand>
</feature>
<proteinExistence type="inferred from homology"/>
<keyword evidence="6 13" id="KW-0479">Metal-binding</keyword>
<evidence type="ECO:0000256" key="12">
    <source>
        <dbReference type="PIRSR" id="PIRSR601842-1"/>
    </source>
</evidence>
<dbReference type="PANTHER" id="PTHR33478">
    <property type="entry name" value="EXTRACELLULAR METALLOPROTEINASE MEP"/>
    <property type="match status" value="1"/>
</dbReference>
<feature type="signal peptide" evidence="14">
    <location>
        <begin position="1"/>
        <end position="19"/>
    </location>
</feature>
<evidence type="ECO:0000256" key="2">
    <source>
        <dbReference type="ARBA" id="ARBA00004613"/>
    </source>
</evidence>
<protein>
    <recommendedName>
        <fullName evidence="14">Extracellular metalloproteinase</fullName>
        <ecNumber evidence="14">3.4.24.-</ecNumber>
    </recommendedName>
    <alternativeName>
        <fullName evidence="14">Fungalysin</fullName>
    </alternativeName>
</protein>
<feature type="domain" description="FTP" evidence="15">
    <location>
        <begin position="79"/>
        <end position="130"/>
    </location>
</feature>
<evidence type="ECO:0000256" key="8">
    <source>
        <dbReference type="ARBA" id="ARBA00022801"/>
    </source>
</evidence>
<evidence type="ECO:0000256" key="14">
    <source>
        <dbReference type="RuleBase" id="RU364017"/>
    </source>
</evidence>
<evidence type="ECO:0000256" key="10">
    <source>
        <dbReference type="ARBA" id="ARBA00023049"/>
    </source>
</evidence>
<dbReference type="GO" id="GO:0004222">
    <property type="term" value="F:metalloendopeptidase activity"/>
    <property type="evidence" value="ECO:0007669"/>
    <property type="project" value="InterPro"/>
</dbReference>
<dbReference type="GO" id="GO:0005576">
    <property type="term" value="C:extracellular region"/>
    <property type="evidence" value="ECO:0007669"/>
    <property type="project" value="UniProtKB-SubCell"/>
</dbReference>
<feature type="active site" evidence="12">
    <location>
        <position position="426"/>
    </location>
</feature>
<keyword evidence="7 14" id="KW-0732">Signal</keyword>
<evidence type="ECO:0000256" key="1">
    <source>
        <dbReference type="ARBA" id="ARBA00003174"/>
    </source>
</evidence>
<dbReference type="STRING" id="1448320.A0A319CTM6"/>
<evidence type="ECO:0000256" key="6">
    <source>
        <dbReference type="ARBA" id="ARBA00022723"/>
    </source>
</evidence>
<feature type="binding site" evidence="13">
    <location>
        <position position="425"/>
    </location>
    <ligand>
        <name>Zn(2+)</name>
        <dbReference type="ChEBI" id="CHEBI:29105"/>
        <note>catalytic</note>
    </ligand>
</feature>
<dbReference type="Gene3D" id="1.10.390.10">
    <property type="entry name" value="Neutral Protease Domain 2"/>
    <property type="match status" value="1"/>
</dbReference>
<evidence type="ECO:0000256" key="3">
    <source>
        <dbReference type="ARBA" id="ARBA00006006"/>
    </source>
</evidence>
<keyword evidence="11 14" id="KW-0865">Zymogen</keyword>
<dbReference type="EC" id="3.4.24.-" evidence="14"/>
<dbReference type="GO" id="GO:0006508">
    <property type="term" value="P:proteolysis"/>
    <property type="evidence" value="ECO:0007669"/>
    <property type="project" value="UniProtKB-KW"/>
</dbReference>
<comment type="similarity">
    <text evidence="3 14">Belongs to the peptidase M36 family.</text>
</comment>
<keyword evidence="5 14" id="KW-0645">Protease</keyword>
<evidence type="ECO:0000256" key="11">
    <source>
        <dbReference type="ARBA" id="ARBA00023145"/>
    </source>
</evidence>
<evidence type="ECO:0000313" key="17">
    <source>
        <dbReference type="Proteomes" id="UP000247810"/>
    </source>
</evidence>
<dbReference type="Proteomes" id="UP000247810">
    <property type="component" value="Unassembled WGS sequence"/>
</dbReference>
<feature type="binding site" evidence="13">
    <location>
        <position position="429"/>
    </location>
    <ligand>
        <name>Zn(2+)</name>
        <dbReference type="ChEBI" id="CHEBI:29105"/>
        <note>catalytic</note>
    </ligand>
</feature>
<comment type="function">
    <text evidence="1">Secreted metalloproteinase that allows assimilation of proteinaceous substrates.</text>
</comment>
<dbReference type="Pfam" id="PF07504">
    <property type="entry name" value="FTP"/>
    <property type="match status" value="1"/>
</dbReference>
<feature type="chain" id="PRO_5016189939" description="Extracellular metalloproteinase" evidence="14">
    <location>
        <begin position="20"/>
        <end position="631"/>
    </location>
</feature>
<dbReference type="PRINTS" id="PR00999">
    <property type="entry name" value="FUNGALYSIN"/>
</dbReference>
<accession>A0A319CTM6</accession>
<name>A0A319CTM6_9EURO</name>
<dbReference type="AlphaFoldDB" id="A0A319CTM6"/>
<evidence type="ECO:0000256" key="4">
    <source>
        <dbReference type="ARBA" id="ARBA00022525"/>
    </source>
</evidence>
<keyword evidence="10 14" id="KW-0482">Metalloprotease</keyword>
<dbReference type="VEuPathDB" id="FungiDB:BO71DRAFT_413944"/>
<evidence type="ECO:0000256" key="9">
    <source>
        <dbReference type="ARBA" id="ARBA00022833"/>
    </source>
</evidence>
<evidence type="ECO:0000256" key="7">
    <source>
        <dbReference type="ARBA" id="ARBA00022729"/>
    </source>
</evidence>
<keyword evidence="17" id="KW-1185">Reference proteome</keyword>
<sequence>MRGLLFSTIVLTIANISHSIHMTSGLNHDIVDLNPFRLASRAEYVNSIELATASASINYGEKSYLDTATQLVQTIIPNATFRVVDDHYVGDNGVAHINFRQTIHGIDIDNADFNVNVGKNGKVFSYGNSLYTKESPKTNPLIKRDFSDPVAALENASNNLKLPIVVERVLTEITGKDSYVFRGTSGAVSDPRAKLVYFVKSDGSLALTWRLETDIGENWLSTYVDANNNDQIHGTVDYVAQASYEIYKWGISDPTDGPRTIIDDPWDTSCSPFTWISDGTTKYTTTRGNNGIAQSNPTGHDPYLDNFRPNSPDDQFEYSYSLSMAPPTSYTNASIVQLFYTANAYHDLLYTLGFTEKAGNFQWNNNGKGGIGHDYVILDAQDGQGINGASFATPPDGQPGRMRVQIWTWSGPKRDGAFDFSLIIHEYTHGLSNRLTGGPANTKCLTGLEPGGMGEGWGDFMATALRLKPSDTRSTDYTIGAWASNKQGGIRDYPYSTSLITNPLTYTSVNSLRLVHKIGTVWATMLYDVLWNLIDKYGMNYGAKPIFQSAGIPTDGKYLTMKLVIDAMALQPCNPNFIQARDAIIDADTALTHGSNHCELWKAFAKRGLGQGAKYGVWNRAGSTDIPPGAC</sequence>
<comment type="subcellular location">
    <subcellularLocation>
        <location evidence="2 14">Secreted</location>
    </subcellularLocation>
</comment>
<dbReference type="InterPro" id="IPR050371">
    <property type="entry name" value="Fungal_virulence_M36"/>
</dbReference>
<evidence type="ECO:0000259" key="15">
    <source>
        <dbReference type="Pfam" id="PF07504"/>
    </source>
</evidence>
<dbReference type="Pfam" id="PF02128">
    <property type="entry name" value="Peptidase_M36"/>
    <property type="match status" value="1"/>
</dbReference>
<dbReference type="CDD" id="cd09596">
    <property type="entry name" value="M36"/>
    <property type="match status" value="1"/>
</dbReference>
<dbReference type="InterPro" id="IPR011096">
    <property type="entry name" value="FTP_domain"/>
</dbReference>
<reference evidence="16 17" key="1">
    <citation type="submission" date="2018-02" db="EMBL/GenBank/DDBJ databases">
        <title>The genomes of Aspergillus section Nigri reveals drivers in fungal speciation.</title>
        <authorList>
            <consortium name="DOE Joint Genome Institute"/>
            <person name="Vesth T.C."/>
            <person name="Nybo J."/>
            <person name="Theobald S."/>
            <person name="Brandl J."/>
            <person name="Frisvad J.C."/>
            <person name="Nielsen K.F."/>
            <person name="Lyhne E.K."/>
            <person name="Kogle M.E."/>
            <person name="Kuo A."/>
            <person name="Riley R."/>
            <person name="Clum A."/>
            <person name="Nolan M."/>
            <person name="Lipzen A."/>
            <person name="Salamov A."/>
            <person name="Henrissat B."/>
            <person name="Wiebenga A."/>
            <person name="De vries R.P."/>
            <person name="Grigoriev I.V."/>
            <person name="Mortensen U.H."/>
            <person name="Andersen M.R."/>
            <person name="Baker S.E."/>
        </authorList>
    </citation>
    <scope>NUCLEOTIDE SEQUENCE [LARGE SCALE GENOMIC DNA]</scope>
    <source>
        <strain evidence="16 17">CBS 707.79</strain>
    </source>
</reference>
<keyword evidence="9 13" id="KW-0862">Zinc</keyword>